<evidence type="ECO:0000313" key="1">
    <source>
        <dbReference type="Proteomes" id="UP000036681"/>
    </source>
</evidence>
<dbReference type="WBParaSite" id="ALUE_0002315401-mRNA-1">
    <property type="protein sequence ID" value="ALUE_0002315401-mRNA-1"/>
    <property type="gene ID" value="ALUE_0002315401"/>
</dbReference>
<dbReference type="Proteomes" id="UP000036681">
    <property type="component" value="Unplaced"/>
</dbReference>
<evidence type="ECO:0000313" key="2">
    <source>
        <dbReference type="WBParaSite" id="ALUE_0002315401-mRNA-1"/>
    </source>
</evidence>
<reference evidence="2" key="1">
    <citation type="submission" date="2017-02" db="UniProtKB">
        <authorList>
            <consortium name="WormBaseParasite"/>
        </authorList>
    </citation>
    <scope>IDENTIFICATION</scope>
</reference>
<proteinExistence type="predicted"/>
<name>A0A0M3IWM6_ASCLU</name>
<dbReference type="AlphaFoldDB" id="A0A0M3IWM6"/>
<sequence length="39" mass="4933">MEQRRIREPSSLLIKVRLSIRTFFKSRLMRRRKNKVFRV</sequence>
<accession>A0A0M3IWM6</accession>
<protein>
    <submittedName>
        <fullName evidence="2">Uncharacterized protein</fullName>
    </submittedName>
</protein>
<keyword evidence="1" id="KW-1185">Reference proteome</keyword>
<organism evidence="1 2">
    <name type="scientific">Ascaris lumbricoides</name>
    <name type="common">Giant roundworm</name>
    <dbReference type="NCBI Taxonomy" id="6252"/>
    <lineage>
        <taxon>Eukaryota</taxon>
        <taxon>Metazoa</taxon>
        <taxon>Ecdysozoa</taxon>
        <taxon>Nematoda</taxon>
        <taxon>Chromadorea</taxon>
        <taxon>Rhabditida</taxon>
        <taxon>Spirurina</taxon>
        <taxon>Ascaridomorpha</taxon>
        <taxon>Ascaridoidea</taxon>
        <taxon>Ascarididae</taxon>
        <taxon>Ascaris</taxon>
    </lineage>
</organism>